<protein>
    <submittedName>
        <fullName evidence="2">HNH endonuclease</fullName>
    </submittedName>
</protein>
<dbReference type="CDD" id="cd00085">
    <property type="entry name" value="HNHc"/>
    <property type="match status" value="1"/>
</dbReference>
<dbReference type="Gene3D" id="1.10.30.50">
    <property type="match status" value="1"/>
</dbReference>
<dbReference type="RefSeq" id="WP_190998447.1">
    <property type="nucleotide sequence ID" value="NZ_JACXSI010000024.1"/>
</dbReference>
<evidence type="ECO:0000313" key="3">
    <source>
        <dbReference type="Proteomes" id="UP000602076"/>
    </source>
</evidence>
<proteinExistence type="predicted"/>
<feature type="domain" description="HNH" evidence="1">
    <location>
        <begin position="184"/>
        <end position="239"/>
    </location>
</feature>
<gene>
    <name evidence="2" type="ORF">IEO70_11100</name>
</gene>
<keyword evidence="2" id="KW-0255">Endonuclease</keyword>
<dbReference type="InterPro" id="IPR002711">
    <property type="entry name" value="HNH"/>
</dbReference>
<keyword evidence="3" id="KW-1185">Reference proteome</keyword>
<dbReference type="AlphaFoldDB" id="A0A927HCY8"/>
<evidence type="ECO:0000313" key="2">
    <source>
        <dbReference type="EMBL" id="MBD3108908.1"/>
    </source>
</evidence>
<dbReference type="GO" id="GO:0008270">
    <property type="term" value="F:zinc ion binding"/>
    <property type="evidence" value="ECO:0007669"/>
    <property type="project" value="InterPro"/>
</dbReference>
<comment type="caution">
    <text evidence="2">The sequence shown here is derived from an EMBL/GenBank/DDBJ whole genome shotgun (WGS) entry which is preliminary data.</text>
</comment>
<keyword evidence="2" id="KW-0540">Nuclease</keyword>
<organism evidence="2 3">
    <name type="scientific">Peribacillus faecalis</name>
    <dbReference type="NCBI Taxonomy" id="2772559"/>
    <lineage>
        <taxon>Bacteria</taxon>
        <taxon>Bacillati</taxon>
        <taxon>Bacillota</taxon>
        <taxon>Bacilli</taxon>
        <taxon>Bacillales</taxon>
        <taxon>Bacillaceae</taxon>
        <taxon>Peribacillus</taxon>
    </lineage>
</organism>
<keyword evidence="2" id="KW-0378">Hydrolase</keyword>
<name>A0A927HCY8_9BACI</name>
<dbReference type="EMBL" id="JACXSI010000024">
    <property type="protein sequence ID" value="MBD3108908.1"/>
    <property type="molecule type" value="Genomic_DNA"/>
</dbReference>
<reference evidence="2" key="1">
    <citation type="submission" date="2020-09" db="EMBL/GenBank/DDBJ databases">
        <title>Bacillus faecalis sp. nov., a moderately halophilic bacterium isolated from cow faeces.</title>
        <authorList>
            <person name="Jiang L."/>
            <person name="Lee J."/>
        </authorList>
    </citation>
    <scope>NUCLEOTIDE SEQUENCE</scope>
    <source>
        <strain evidence="2">AGMB 02131</strain>
    </source>
</reference>
<dbReference type="Proteomes" id="UP000602076">
    <property type="component" value="Unassembled WGS sequence"/>
</dbReference>
<accession>A0A927HCY8</accession>
<evidence type="ECO:0000259" key="1">
    <source>
        <dbReference type="Pfam" id="PF01844"/>
    </source>
</evidence>
<dbReference type="GO" id="GO:0004519">
    <property type="term" value="F:endonuclease activity"/>
    <property type="evidence" value="ECO:0007669"/>
    <property type="project" value="UniProtKB-KW"/>
</dbReference>
<dbReference type="GO" id="GO:0003676">
    <property type="term" value="F:nucleic acid binding"/>
    <property type="evidence" value="ECO:0007669"/>
    <property type="project" value="InterPro"/>
</dbReference>
<dbReference type="Pfam" id="PF01844">
    <property type="entry name" value="HNH"/>
    <property type="match status" value="1"/>
</dbReference>
<dbReference type="InterPro" id="IPR003615">
    <property type="entry name" value="HNH_nuc"/>
</dbReference>
<sequence length="260" mass="30316">MNWLISANPSKYDVVGAFNYYDYIDWRQSAKFEVGDIVYIYCSKSIRKIKFRCIVEDIDLQWDKMNKDEEFWIDKEEYENSKAKIFMRLSLQQQIESDDLSFEKLKENGLKAQIQGPMKLDSKPGLLNYIEKNFNEDSSKPVYPDEIPAQDTIVEGKQITVTVNKFERSPLARKKCIEHHGCYCHVCDLDFEKLYGPLGKGFIHVHHIVPISEIGDEYEVDYANDLIPVCPNCHAMLHRKSMDGTFLTVKQLKDLINKLL</sequence>